<dbReference type="Pfam" id="PF00232">
    <property type="entry name" value="Glyco_hydro_1"/>
    <property type="match status" value="1"/>
</dbReference>
<dbReference type="PRINTS" id="PR00131">
    <property type="entry name" value="GLHYDRLASE1"/>
</dbReference>
<sequence>MKKENRFPDGFYWGGAIAANQCEGAVLADGKKWSTADALPDGVFGDVCIPPREEYLKKEGIDFYHRYREDIALFGEMGFKMLRISVAWSRIFPDGDEKEPNEKGLQYYDSLLNELEKQGIEPMITLSHYEMPLNLAVKYGGWSNRKLIDFYLHYAETIYRRYKDRVTYWLTFNEINMILHAPFNGGGIMGVAETIPKQELYQAAHHQFVASARATLLGHQINPKFKIGCMIAGSSCYPLTPAPEDVQAAVEKDRKTLFFADVHARGRYPGYMKRYFEEQGIQLKITEQDKVDLENTVDFISISYYSSDCATADPSKQIKARGNIASAIKNPYLKVSDWGYQIDPKGLRYILNQLYDRYQLPIFIVENGIGARDQLIPDGNGSYTVKDPYRIEYLKQHLIQVAEAIKDGVPVMGYTSWGPIDIVSNSECQMEKRYGYIYVDRDDSGKGTLERYRKESFYWYQKVIATNGASLFDGGDQE</sequence>
<feature type="active site" description="Nucleophile" evidence="4">
    <location>
        <position position="366"/>
    </location>
</feature>
<evidence type="ECO:0000313" key="8">
    <source>
        <dbReference type="Proteomes" id="UP000886841"/>
    </source>
</evidence>
<evidence type="ECO:0000256" key="6">
    <source>
        <dbReference type="RuleBase" id="RU004468"/>
    </source>
</evidence>
<name>A0A9D1JFW5_9FIRM</name>
<protein>
    <submittedName>
        <fullName evidence="7">Family 1 glycosylhydrolase</fullName>
    </submittedName>
</protein>
<evidence type="ECO:0000256" key="4">
    <source>
        <dbReference type="PROSITE-ProRule" id="PRU10055"/>
    </source>
</evidence>
<dbReference type="AlphaFoldDB" id="A0A9D1JFW5"/>
<evidence type="ECO:0000256" key="3">
    <source>
        <dbReference type="ARBA" id="ARBA00023295"/>
    </source>
</evidence>
<dbReference type="GO" id="GO:0008422">
    <property type="term" value="F:beta-glucosidase activity"/>
    <property type="evidence" value="ECO:0007669"/>
    <property type="project" value="TreeGrafter"/>
</dbReference>
<reference evidence="7" key="2">
    <citation type="journal article" date="2021" name="PeerJ">
        <title>Extensive microbial diversity within the chicken gut microbiome revealed by metagenomics and culture.</title>
        <authorList>
            <person name="Gilroy R."/>
            <person name="Ravi A."/>
            <person name="Getino M."/>
            <person name="Pursley I."/>
            <person name="Horton D.L."/>
            <person name="Alikhan N.F."/>
            <person name="Baker D."/>
            <person name="Gharbi K."/>
            <person name="Hall N."/>
            <person name="Watson M."/>
            <person name="Adriaenssens E.M."/>
            <person name="Foster-Nyarko E."/>
            <person name="Jarju S."/>
            <person name="Secka A."/>
            <person name="Antonio M."/>
            <person name="Oren A."/>
            <person name="Chaudhuri R.R."/>
            <person name="La Ragione R."/>
            <person name="Hildebrand F."/>
            <person name="Pallen M.J."/>
        </authorList>
    </citation>
    <scope>NUCLEOTIDE SEQUENCE</scope>
    <source>
        <strain evidence="7">ChiSxjej1B13-7041</strain>
    </source>
</reference>
<dbReference type="InterPro" id="IPR018120">
    <property type="entry name" value="Glyco_hydro_1_AS"/>
</dbReference>
<dbReference type="InterPro" id="IPR001360">
    <property type="entry name" value="Glyco_hydro_1"/>
</dbReference>
<dbReference type="GO" id="GO:0005829">
    <property type="term" value="C:cytosol"/>
    <property type="evidence" value="ECO:0007669"/>
    <property type="project" value="TreeGrafter"/>
</dbReference>
<accession>A0A9D1JFW5</accession>
<gene>
    <name evidence="7" type="ORF">IAB98_04285</name>
</gene>
<comment type="similarity">
    <text evidence="1 5">Belongs to the glycosyl hydrolase 1 family.</text>
</comment>
<dbReference type="PANTHER" id="PTHR10353:SF122">
    <property type="entry name" value="6-PHOSPHO-BETA-GLUCOSIDASE ASCB-RELATED"/>
    <property type="match status" value="1"/>
</dbReference>
<evidence type="ECO:0000256" key="1">
    <source>
        <dbReference type="ARBA" id="ARBA00010838"/>
    </source>
</evidence>
<dbReference type="PROSITE" id="PS00572">
    <property type="entry name" value="GLYCOSYL_HYDROL_F1_1"/>
    <property type="match status" value="1"/>
</dbReference>
<evidence type="ECO:0000256" key="5">
    <source>
        <dbReference type="RuleBase" id="RU003690"/>
    </source>
</evidence>
<comment type="caution">
    <text evidence="7">The sequence shown here is derived from an EMBL/GenBank/DDBJ whole genome shotgun (WGS) entry which is preliminary data.</text>
</comment>
<dbReference type="Proteomes" id="UP000886841">
    <property type="component" value="Unassembled WGS sequence"/>
</dbReference>
<dbReference type="EMBL" id="DVHU01000037">
    <property type="protein sequence ID" value="HIR92622.1"/>
    <property type="molecule type" value="Genomic_DNA"/>
</dbReference>
<dbReference type="Gene3D" id="3.20.20.80">
    <property type="entry name" value="Glycosidases"/>
    <property type="match status" value="1"/>
</dbReference>
<dbReference type="GO" id="GO:0016052">
    <property type="term" value="P:carbohydrate catabolic process"/>
    <property type="evidence" value="ECO:0007669"/>
    <property type="project" value="TreeGrafter"/>
</dbReference>
<dbReference type="InterPro" id="IPR033132">
    <property type="entry name" value="GH_1_N_CS"/>
</dbReference>
<reference evidence="7" key="1">
    <citation type="submission" date="2020-10" db="EMBL/GenBank/DDBJ databases">
        <authorList>
            <person name="Gilroy R."/>
        </authorList>
    </citation>
    <scope>NUCLEOTIDE SEQUENCE</scope>
    <source>
        <strain evidence="7">ChiSxjej1B13-7041</strain>
    </source>
</reference>
<proteinExistence type="inferred from homology"/>
<dbReference type="SUPFAM" id="SSF51445">
    <property type="entry name" value="(Trans)glycosidases"/>
    <property type="match status" value="1"/>
</dbReference>
<dbReference type="PANTHER" id="PTHR10353">
    <property type="entry name" value="GLYCOSYL HYDROLASE"/>
    <property type="match status" value="1"/>
</dbReference>
<dbReference type="PROSITE" id="PS00653">
    <property type="entry name" value="GLYCOSYL_HYDROL_F1_2"/>
    <property type="match status" value="1"/>
</dbReference>
<keyword evidence="3 6" id="KW-0326">Glycosidase</keyword>
<keyword evidence="2 6" id="KW-0378">Hydrolase</keyword>
<dbReference type="FunFam" id="3.20.20.80:FF:000004">
    <property type="entry name" value="Beta-glucosidase 6-phospho-beta-glucosidase"/>
    <property type="match status" value="1"/>
</dbReference>
<organism evidence="7 8">
    <name type="scientific">Candidatus Egerieimonas intestinavium</name>
    <dbReference type="NCBI Taxonomy" id="2840777"/>
    <lineage>
        <taxon>Bacteria</taxon>
        <taxon>Bacillati</taxon>
        <taxon>Bacillota</taxon>
        <taxon>Clostridia</taxon>
        <taxon>Lachnospirales</taxon>
        <taxon>Lachnospiraceae</taxon>
        <taxon>Lachnospiraceae incertae sedis</taxon>
        <taxon>Candidatus Egerieimonas</taxon>
    </lineage>
</organism>
<evidence type="ECO:0000313" key="7">
    <source>
        <dbReference type="EMBL" id="HIR92622.1"/>
    </source>
</evidence>
<evidence type="ECO:0000256" key="2">
    <source>
        <dbReference type="ARBA" id="ARBA00022801"/>
    </source>
</evidence>
<dbReference type="InterPro" id="IPR017853">
    <property type="entry name" value="GH"/>
</dbReference>